<name>A0A1G8D5W0_9SPHI</name>
<dbReference type="InterPro" id="IPR018534">
    <property type="entry name" value="Tet_reg_excision_RteC"/>
</dbReference>
<evidence type="ECO:0000313" key="2">
    <source>
        <dbReference type="EMBL" id="SDH53082.1"/>
    </source>
</evidence>
<keyword evidence="3" id="KW-1185">Reference proteome</keyword>
<evidence type="ECO:0000313" key="3">
    <source>
        <dbReference type="Proteomes" id="UP000199705"/>
    </source>
</evidence>
<organism evidence="2 3">
    <name type="scientific">Mucilaginibacter gossypii</name>
    <dbReference type="NCBI Taxonomy" id="551996"/>
    <lineage>
        <taxon>Bacteria</taxon>
        <taxon>Pseudomonadati</taxon>
        <taxon>Bacteroidota</taxon>
        <taxon>Sphingobacteriia</taxon>
        <taxon>Sphingobacteriales</taxon>
        <taxon>Sphingobacteriaceae</taxon>
        <taxon>Mucilaginibacter</taxon>
    </lineage>
</organism>
<dbReference type="Proteomes" id="UP000199705">
    <property type="component" value="Unassembled WGS sequence"/>
</dbReference>
<gene>
    <name evidence="2" type="ORF">SAMN05192573_110132</name>
</gene>
<evidence type="ECO:0000256" key="1">
    <source>
        <dbReference type="SAM" id="MobiDB-lite"/>
    </source>
</evidence>
<dbReference type="STRING" id="551996.SAMN05192573_110132"/>
<accession>A0A1G8D5W0</accession>
<dbReference type="AlphaFoldDB" id="A0A1G8D5W0"/>
<dbReference type="EMBL" id="FNCG01000010">
    <property type="protein sequence ID" value="SDH53082.1"/>
    <property type="molecule type" value="Genomic_DNA"/>
</dbReference>
<protein>
    <submittedName>
        <fullName evidence="2">RteC protein</fullName>
    </submittedName>
</protein>
<reference evidence="3" key="1">
    <citation type="submission" date="2016-10" db="EMBL/GenBank/DDBJ databases">
        <authorList>
            <person name="Varghese N."/>
            <person name="Submissions S."/>
        </authorList>
    </citation>
    <scope>NUCLEOTIDE SEQUENCE [LARGE SCALE GENOMIC DNA]</scope>
    <source>
        <strain evidence="3">Gh-67</strain>
    </source>
</reference>
<proteinExistence type="predicted"/>
<feature type="region of interest" description="Disordered" evidence="1">
    <location>
        <begin position="275"/>
        <end position="294"/>
    </location>
</feature>
<dbReference type="RefSeq" id="WP_091170736.1">
    <property type="nucleotide sequence ID" value="NZ_FNCG01000010.1"/>
</dbReference>
<sequence>MIQEISTRLLRQLEDDLEKAYFQTKDPFQRWTTSLKLIRDALKKLKVHFDDHPFKDKTEEIPFFKHIKPAFYHWNIYYTELYEIESHLPKGDVSKQIDFLELELLYIARFFRQYAFIYQYYKLNADELDNIYFIRGAESQNILLPNVPDLDPEFSTSCDYLFSKFKAYESLRDWLIEKIMMLRKNPAIPFEPGSEAGELHWTGDTINLAEIGIGIHQTVQVNNGSASIADIFRALEEIFHVNLGIPSKRVSELRRRKRLDRTQYIGEMRDSIERKFDKENEYDPNKGNKGKIRD</sequence>
<dbReference type="Pfam" id="PF09357">
    <property type="entry name" value="RteC"/>
    <property type="match status" value="1"/>
</dbReference>